<evidence type="ECO:0000313" key="2">
    <source>
        <dbReference type="Proteomes" id="UP000832034"/>
    </source>
</evidence>
<dbReference type="Pfam" id="PF13671">
    <property type="entry name" value="AAA_33"/>
    <property type="match status" value="1"/>
</dbReference>
<dbReference type="PIRSF" id="PIRSF037081">
    <property type="entry name" value="P-loop_All4644_prd"/>
    <property type="match status" value="1"/>
</dbReference>
<organism evidence="1 2">
    <name type="scientific">Vitreoscilla stercoraria</name>
    <dbReference type="NCBI Taxonomy" id="61"/>
    <lineage>
        <taxon>Bacteria</taxon>
        <taxon>Pseudomonadati</taxon>
        <taxon>Pseudomonadota</taxon>
        <taxon>Betaproteobacteria</taxon>
        <taxon>Neisseriales</taxon>
        <taxon>Neisseriaceae</taxon>
        <taxon>Vitreoscilla</taxon>
    </lineage>
</organism>
<protein>
    <submittedName>
        <fullName evidence="1">AAA family ATPase</fullName>
    </submittedName>
</protein>
<dbReference type="PANTHER" id="PTHR12083:SF9">
    <property type="entry name" value="BIFUNCTIONAL POLYNUCLEOTIDE PHOSPHATASE_KINASE"/>
    <property type="match status" value="1"/>
</dbReference>
<keyword evidence="2" id="KW-1185">Reference proteome</keyword>
<dbReference type="SUPFAM" id="SSF52540">
    <property type="entry name" value="P-loop containing nucleoside triphosphate hydrolases"/>
    <property type="match status" value="1"/>
</dbReference>
<name>A0ABY4EB57_VITST</name>
<dbReference type="Gene3D" id="3.40.50.300">
    <property type="entry name" value="P-loop containing nucleotide triphosphate hydrolases"/>
    <property type="match status" value="1"/>
</dbReference>
<reference evidence="1" key="2">
    <citation type="journal article" date="2022" name="Res Sq">
        <title>Evolution of multicellular longitudinally dividing oral cavity symbionts (Neisseriaceae).</title>
        <authorList>
            <person name="Nyongesa S."/>
            <person name="Weber P."/>
            <person name="Bernet E."/>
            <person name="Pullido F."/>
            <person name="Nieckarz M."/>
            <person name="Delaby M."/>
            <person name="Nieves C."/>
            <person name="Viehboeck T."/>
            <person name="Krause N."/>
            <person name="Rivera-Millot A."/>
            <person name="Nakamura A."/>
            <person name="Vischer N."/>
            <person name="VanNieuwenhze M."/>
            <person name="Brun Y."/>
            <person name="Cava F."/>
            <person name="Bulgheresi S."/>
            <person name="Veyrier F."/>
        </authorList>
    </citation>
    <scope>NUCLEOTIDE SEQUENCE</scope>
    <source>
        <strain evidence="1">SAG 1488-6</strain>
    </source>
</reference>
<dbReference type="EMBL" id="CP091512">
    <property type="protein sequence ID" value="UOO92130.1"/>
    <property type="molecule type" value="Genomic_DNA"/>
</dbReference>
<accession>A0ABY4EB57</accession>
<dbReference type="PANTHER" id="PTHR12083">
    <property type="entry name" value="BIFUNCTIONAL POLYNUCLEOTIDE PHOSPHATASE/KINASE"/>
    <property type="match status" value="1"/>
</dbReference>
<evidence type="ECO:0000313" key="1">
    <source>
        <dbReference type="EMBL" id="UOO92130.1"/>
    </source>
</evidence>
<gene>
    <name evidence="1" type="ORF">LVJ81_10970</name>
</gene>
<sequence length="155" mass="17633">MQLIIFTGIPAAGKSTFYQRYFYHSHLRINLDMLKTRHRESVIFEAAIASKTKIVIDNTNPSIEERSRYIPLAQAAGYEIVSYYFDTDLKSTLKRNEQRAGKAKIPVVGIKAKLRQLQLPTLAEGFQKLYRVKIVPNNAFAIELLESTDAFNPPA</sequence>
<dbReference type="InterPro" id="IPR017101">
    <property type="entry name" value="P-loop_ATP/GTP-bd_All4644_prd"/>
</dbReference>
<reference evidence="1" key="1">
    <citation type="submission" date="2021-12" db="EMBL/GenBank/DDBJ databases">
        <authorList>
            <person name="Veyrier F.J."/>
        </authorList>
    </citation>
    <scope>NUCLEOTIDE SEQUENCE</scope>
    <source>
        <strain evidence="1">SAG 1488-6</strain>
    </source>
</reference>
<dbReference type="RefSeq" id="WP_019958264.1">
    <property type="nucleotide sequence ID" value="NZ_CP091512.1"/>
</dbReference>
<dbReference type="InterPro" id="IPR027417">
    <property type="entry name" value="P-loop_NTPase"/>
</dbReference>
<dbReference type="Proteomes" id="UP000832034">
    <property type="component" value="Chromosome"/>
</dbReference>
<proteinExistence type="predicted"/>